<comment type="cofactor">
    <cofactor evidence="9">
        <name>a divalent metal cation</name>
        <dbReference type="ChEBI" id="CHEBI:60240"/>
    </cofactor>
</comment>
<evidence type="ECO:0000256" key="5">
    <source>
        <dbReference type="ARBA" id="ARBA00050213"/>
    </source>
</evidence>
<organism evidence="11 12">
    <name type="scientific">Xanthomonas citri pv. citri</name>
    <dbReference type="NCBI Taxonomy" id="611301"/>
    <lineage>
        <taxon>Bacteria</taxon>
        <taxon>Pseudomonadati</taxon>
        <taxon>Pseudomonadota</taxon>
        <taxon>Gammaproteobacteria</taxon>
        <taxon>Lysobacterales</taxon>
        <taxon>Lysobacteraceae</taxon>
        <taxon>Xanthomonas</taxon>
    </lineage>
</organism>
<keyword evidence="4 9" id="KW-0546">Nucleotide metabolism</keyword>
<comment type="subcellular location">
    <subcellularLocation>
        <location evidence="1 9">Cytoplasm</location>
    </subcellularLocation>
</comment>
<evidence type="ECO:0000256" key="1">
    <source>
        <dbReference type="ARBA" id="ARBA00004496"/>
    </source>
</evidence>
<feature type="site" description="Important for substrate specificity" evidence="9">
    <location>
        <position position="177"/>
    </location>
</feature>
<dbReference type="Pfam" id="PF02545">
    <property type="entry name" value="Maf"/>
    <property type="match status" value="1"/>
</dbReference>
<dbReference type="KEGG" id="xcf:J172_01246"/>
<evidence type="ECO:0000313" key="11">
    <source>
        <dbReference type="EMBL" id="CEG15332.1"/>
    </source>
</evidence>
<comment type="caution">
    <text evidence="9">Lacks conserved residue(s) required for the propagation of feature annotation.</text>
</comment>
<dbReference type="AlphaFoldDB" id="A0A0U5FCA2"/>
<comment type="function">
    <text evidence="6 9">Nucleoside triphosphate pyrophosphatase that hydrolyzes 7-methyl-GTP (m(7)GTP). May have a dual role in cell division arrest and in preventing the incorporation of modified nucleotides into cellular nucleic acids.</text>
</comment>
<accession>A0A0U5FCA2</accession>
<dbReference type="PANTHER" id="PTHR43213">
    <property type="entry name" value="BIFUNCTIONAL DTTP/UTP PYROPHOSPHATASE/METHYLTRANSFERASE PROTEIN-RELATED"/>
    <property type="match status" value="1"/>
</dbReference>
<evidence type="ECO:0000256" key="3">
    <source>
        <dbReference type="ARBA" id="ARBA00022801"/>
    </source>
</evidence>
<feature type="active site" description="Proton acceptor" evidence="9">
    <location>
        <position position="94"/>
    </location>
</feature>
<dbReference type="HAMAP" id="MF_00528">
    <property type="entry name" value="Maf"/>
    <property type="match status" value="1"/>
</dbReference>
<feature type="site" description="Important for substrate specificity" evidence="9">
    <location>
        <position position="95"/>
    </location>
</feature>
<dbReference type="PANTHER" id="PTHR43213:SF10">
    <property type="entry name" value="7-METHYL-GTP PYROPHOSPHATASE"/>
    <property type="match status" value="1"/>
</dbReference>
<dbReference type="EMBL" id="CCXZ01000101">
    <property type="protein sequence ID" value="CEG15332.1"/>
    <property type="molecule type" value="Genomic_DNA"/>
</dbReference>
<dbReference type="NCBIfam" id="TIGR00172">
    <property type="entry name" value="maf"/>
    <property type="match status" value="1"/>
</dbReference>
<dbReference type="KEGG" id="xcw:J162_01251"/>
<protein>
    <recommendedName>
        <fullName evidence="8 9">7-methyl-GTP pyrophosphatase</fullName>
        <shortName evidence="9">m(7)GTP pyrophosphatase</shortName>
        <ecNumber evidence="9">3.6.1.-</ecNumber>
    </recommendedName>
</protein>
<name>A0A0U5FCA2_XANCI</name>
<dbReference type="Gene3D" id="3.90.950.10">
    <property type="match status" value="1"/>
</dbReference>
<evidence type="ECO:0000256" key="10">
    <source>
        <dbReference type="SAM" id="MobiDB-lite"/>
    </source>
</evidence>
<dbReference type="GO" id="GO:0009117">
    <property type="term" value="P:nucleotide metabolic process"/>
    <property type="evidence" value="ECO:0007669"/>
    <property type="project" value="UniProtKB-KW"/>
</dbReference>
<evidence type="ECO:0000256" key="4">
    <source>
        <dbReference type="ARBA" id="ARBA00023080"/>
    </source>
</evidence>
<evidence type="ECO:0000256" key="6">
    <source>
        <dbReference type="ARBA" id="ARBA00053369"/>
    </source>
</evidence>
<dbReference type="GO" id="GO:0005737">
    <property type="term" value="C:cytoplasm"/>
    <property type="evidence" value="ECO:0007669"/>
    <property type="project" value="UniProtKB-SubCell"/>
</dbReference>
<keyword evidence="12" id="KW-1185">Reference proteome</keyword>
<evidence type="ECO:0000256" key="7">
    <source>
        <dbReference type="ARBA" id="ARBA00060749"/>
    </source>
</evidence>
<comment type="caution">
    <text evidence="11">The sequence shown here is derived from an EMBL/GenBank/DDBJ whole genome shotgun (WGS) entry which is preliminary data.</text>
</comment>
<dbReference type="CDD" id="cd00555">
    <property type="entry name" value="Maf"/>
    <property type="match status" value="1"/>
</dbReference>
<dbReference type="InterPro" id="IPR003697">
    <property type="entry name" value="Maf-like"/>
</dbReference>
<gene>
    <name evidence="11" type="ORF">XAC3562_190018</name>
</gene>
<dbReference type="KEGG" id="xcr:J163_01251"/>
<dbReference type="KEGG" id="xcu:J159_01252"/>
<keyword evidence="3 9" id="KW-0378">Hydrolase</keyword>
<dbReference type="KEGG" id="xcn:J169_01251"/>
<evidence type="ECO:0000256" key="2">
    <source>
        <dbReference type="ARBA" id="ARBA00022490"/>
    </source>
</evidence>
<feature type="region of interest" description="Disordered" evidence="10">
    <location>
        <begin position="1"/>
        <end position="24"/>
    </location>
</feature>
<evidence type="ECO:0000313" key="12">
    <source>
        <dbReference type="Proteomes" id="UP000052230"/>
    </source>
</evidence>
<dbReference type="InterPro" id="IPR029001">
    <property type="entry name" value="ITPase-like_fam"/>
</dbReference>
<dbReference type="GO" id="GO:0047429">
    <property type="term" value="F:nucleoside triphosphate diphosphatase activity"/>
    <property type="evidence" value="ECO:0007669"/>
    <property type="project" value="InterPro"/>
</dbReference>
<evidence type="ECO:0000256" key="9">
    <source>
        <dbReference type="HAMAP-Rule" id="MF_00528"/>
    </source>
</evidence>
<dbReference type="EC" id="3.6.1.-" evidence="9"/>
<comment type="catalytic activity">
    <reaction evidence="5 9">
        <text>N(7)-methyl-GTP + H2O = N(7)-methyl-GMP + diphosphate + H(+)</text>
        <dbReference type="Rhea" id="RHEA:58744"/>
        <dbReference type="ChEBI" id="CHEBI:15377"/>
        <dbReference type="ChEBI" id="CHEBI:15378"/>
        <dbReference type="ChEBI" id="CHEBI:33019"/>
        <dbReference type="ChEBI" id="CHEBI:58285"/>
        <dbReference type="ChEBI" id="CHEBI:87133"/>
    </reaction>
</comment>
<reference evidence="11 12" key="1">
    <citation type="submission" date="2014-09" db="EMBL/GenBank/DDBJ databases">
        <authorList>
            <person name="Regsiter A."/>
        </authorList>
    </citation>
    <scope>NUCLEOTIDE SEQUENCE [LARGE SCALE GENOMIC DNA]</scope>
</reference>
<feature type="site" description="Important for substrate specificity" evidence="9">
    <location>
        <position position="37"/>
    </location>
</feature>
<comment type="similarity">
    <text evidence="7 9">Belongs to the Maf family. YceF subfamily.</text>
</comment>
<proteinExistence type="inferred from homology"/>
<dbReference type="Proteomes" id="UP000052230">
    <property type="component" value="Unassembled WGS sequence"/>
</dbReference>
<sequence length="215" mass="23365">MTQFMRLPRGPQDGRLPCPPRSGPMMPRLILASTSVYRRALLGRLQLDFDTVRPEVDEQARPGESPSALASRLAVEKAATVAARFPDAWVIGSDQVADLDGQALGKPGTHERARMQLTAMSGQTVRFHTAVSLVGPERQLHALDLTEVQLRALTVVEIERYLDAEPALDCAGSFKCEGLGISLFDAIRSEDPTALVGLPMIALARLLRQAGFQIP</sequence>
<dbReference type="PIRSF" id="PIRSF006305">
    <property type="entry name" value="Maf"/>
    <property type="match status" value="1"/>
</dbReference>
<dbReference type="SUPFAM" id="SSF52972">
    <property type="entry name" value="ITPase-like"/>
    <property type="match status" value="1"/>
</dbReference>
<dbReference type="KEGG" id="xcm:J164_01251"/>
<dbReference type="FunFam" id="3.90.950.10:FF:000005">
    <property type="entry name" value="7-methyl-GTP pyrophosphatase"/>
    <property type="match status" value="1"/>
</dbReference>
<evidence type="ECO:0000256" key="8">
    <source>
        <dbReference type="ARBA" id="ARBA00068163"/>
    </source>
</evidence>
<keyword evidence="2 9" id="KW-0963">Cytoplasm</keyword>